<accession>A0A0G4ISN4</accession>
<gene>
    <name evidence="1" type="ORF">PBRA_006258</name>
</gene>
<proteinExistence type="predicted"/>
<dbReference type="SUPFAM" id="SSF53474">
    <property type="entry name" value="alpha/beta-Hydrolases"/>
    <property type="match status" value="1"/>
</dbReference>
<protein>
    <recommendedName>
        <fullName evidence="3">Serine hydrolase FSH domain-containing protein</fullName>
    </recommendedName>
</protein>
<name>A0A0G4ISN4_PLABS</name>
<keyword evidence="2" id="KW-1185">Reference proteome</keyword>
<reference evidence="1 2" key="1">
    <citation type="submission" date="2015-02" db="EMBL/GenBank/DDBJ databases">
        <authorList>
            <person name="Chooi Y.-H."/>
        </authorList>
    </citation>
    <scope>NUCLEOTIDE SEQUENCE [LARGE SCALE GENOMIC DNA]</scope>
    <source>
        <strain evidence="1">E3</strain>
    </source>
</reference>
<evidence type="ECO:0000313" key="1">
    <source>
        <dbReference type="EMBL" id="CEO98144.1"/>
    </source>
</evidence>
<evidence type="ECO:0008006" key="3">
    <source>
        <dbReference type="Google" id="ProtNLM"/>
    </source>
</evidence>
<dbReference type="EMBL" id="CDSF01000082">
    <property type="protein sequence ID" value="CEO98144.1"/>
    <property type="molecule type" value="Genomic_DNA"/>
</dbReference>
<dbReference type="Gene3D" id="3.40.50.1820">
    <property type="entry name" value="alpha/beta hydrolase"/>
    <property type="match status" value="1"/>
</dbReference>
<sequence>MLLRRLRVGRCGRLARRAMASSTTDADPSTFFTSLVFLHGNQVGPKDFREVYMKTGGLKHKIKLLLPRARYDPETRTHPWYPGDEPREKDLDDIRQLICRQNVPVFIGGYKEGATMALHVAISCKELDIPISGVISIQPDEIPLPPPHDSQEYVPMIAFQGGPGAAITVHQAREAYENWGNVEVHDQKPTAENTVHERFSYSLLWINMKLVGLTREDMMTRFMPDPLPGLGDVQ</sequence>
<organism evidence="1 2">
    <name type="scientific">Plasmodiophora brassicae</name>
    <name type="common">Clubroot disease agent</name>
    <dbReference type="NCBI Taxonomy" id="37360"/>
    <lineage>
        <taxon>Eukaryota</taxon>
        <taxon>Sar</taxon>
        <taxon>Rhizaria</taxon>
        <taxon>Endomyxa</taxon>
        <taxon>Phytomyxea</taxon>
        <taxon>Plasmodiophorida</taxon>
        <taxon>Plasmodiophoridae</taxon>
        <taxon>Plasmodiophora</taxon>
    </lineage>
</organism>
<dbReference type="InterPro" id="IPR029058">
    <property type="entry name" value="AB_hydrolase_fold"/>
</dbReference>
<dbReference type="AlphaFoldDB" id="A0A0G4ISN4"/>
<evidence type="ECO:0000313" key="2">
    <source>
        <dbReference type="Proteomes" id="UP000039324"/>
    </source>
</evidence>
<dbReference type="Proteomes" id="UP000039324">
    <property type="component" value="Unassembled WGS sequence"/>
</dbReference>